<protein>
    <submittedName>
        <fullName evidence="1">Uncharacterized protein</fullName>
    </submittedName>
</protein>
<proteinExistence type="predicted"/>
<dbReference type="AlphaFoldDB" id="A0A4Y2QW18"/>
<dbReference type="Proteomes" id="UP000499080">
    <property type="component" value="Unassembled WGS sequence"/>
</dbReference>
<organism evidence="1 2">
    <name type="scientific">Araneus ventricosus</name>
    <name type="common">Orbweaver spider</name>
    <name type="synonym">Epeira ventricosa</name>
    <dbReference type="NCBI Taxonomy" id="182803"/>
    <lineage>
        <taxon>Eukaryota</taxon>
        <taxon>Metazoa</taxon>
        <taxon>Ecdysozoa</taxon>
        <taxon>Arthropoda</taxon>
        <taxon>Chelicerata</taxon>
        <taxon>Arachnida</taxon>
        <taxon>Araneae</taxon>
        <taxon>Araneomorphae</taxon>
        <taxon>Entelegynae</taxon>
        <taxon>Araneoidea</taxon>
        <taxon>Araneidae</taxon>
        <taxon>Araneus</taxon>
    </lineage>
</organism>
<keyword evidence="2" id="KW-1185">Reference proteome</keyword>
<comment type="caution">
    <text evidence="1">The sequence shown here is derived from an EMBL/GenBank/DDBJ whole genome shotgun (WGS) entry which is preliminary data.</text>
</comment>
<name>A0A4Y2QW18_ARAVE</name>
<gene>
    <name evidence="1" type="ORF">AVEN_253385_1</name>
</gene>
<evidence type="ECO:0000313" key="2">
    <source>
        <dbReference type="Proteomes" id="UP000499080"/>
    </source>
</evidence>
<evidence type="ECO:0000313" key="1">
    <source>
        <dbReference type="EMBL" id="GBN67410.1"/>
    </source>
</evidence>
<accession>A0A4Y2QW18</accession>
<dbReference type="EMBL" id="BGPR01014955">
    <property type="protein sequence ID" value="GBN67410.1"/>
    <property type="molecule type" value="Genomic_DNA"/>
</dbReference>
<sequence>MRLSGREPFRLVDKGPKDATLQLLNSHSGLESSVTADACAPYIYLLFLHCSPSQISPSLDCGAINSYPPSSANSRFIRCLKFSFGSQNPKIKLKQIVASAQKTAPDFWKPSKKQFPPPSPFCKNVLYRTLYQFSRHLSSQAQKRTMNAMLNSL</sequence>
<reference evidence="1 2" key="1">
    <citation type="journal article" date="2019" name="Sci. Rep.">
        <title>Orb-weaving spider Araneus ventricosus genome elucidates the spidroin gene catalogue.</title>
        <authorList>
            <person name="Kono N."/>
            <person name="Nakamura H."/>
            <person name="Ohtoshi R."/>
            <person name="Moran D.A.P."/>
            <person name="Shinohara A."/>
            <person name="Yoshida Y."/>
            <person name="Fujiwara M."/>
            <person name="Mori M."/>
            <person name="Tomita M."/>
            <person name="Arakawa K."/>
        </authorList>
    </citation>
    <scope>NUCLEOTIDE SEQUENCE [LARGE SCALE GENOMIC DNA]</scope>
</reference>